<name>A0A1G5AG20_9FIRM</name>
<dbReference type="SUPFAM" id="SSF51445">
    <property type="entry name" value="(Trans)glycosidases"/>
    <property type="match status" value="1"/>
</dbReference>
<feature type="domain" description="Glycosyl hydrolase family 36 C-terminal" evidence="3">
    <location>
        <begin position="87"/>
        <end position="158"/>
    </location>
</feature>
<keyword evidence="5" id="KW-1185">Reference proteome</keyword>
<dbReference type="EMBL" id="FMUR01000003">
    <property type="protein sequence ID" value="SCX76814.1"/>
    <property type="molecule type" value="Genomic_DNA"/>
</dbReference>
<evidence type="ECO:0000313" key="4">
    <source>
        <dbReference type="EMBL" id="SCX76814.1"/>
    </source>
</evidence>
<dbReference type="GO" id="GO:0016798">
    <property type="term" value="F:hydrolase activity, acting on glycosyl bonds"/>
    <property type="evidence" value="ECO:0007669"/>
    <property type="project" value="UniProtKB-KW"/>
</dbReference>
<dbReference type="InterPro" id="IPR013785">
    <property type="entry name" value="Aldolase_TIM"/>
</dbReference>
<keyword evidence="2" id="KW-0326">Glycosidase</keyword>
<dbReference type="Pfam" id="PF16874">
    <property type="entry name" value="Glyco_hydro_36C"/>
    <property type="match status" value="1"/>
</dbReference>
<gene>
    <name evidence="4" type="ORF">SAMN02910451_00217</name>
</gene>
<accession>A0A1G5AG20</accession>
<dbReference type="InterPro" id="IPR031705">
    <property type="entry name" value="Glyco_hydro_36_C"/>
</dbReference>
<evidence type="ECO:0000313" key="5">
    <source>
        <dbReference type="Proteomes" id="UP000183047"/>
    </source>
</evidence>
<protein>
    <submittedName>
        <fullName evidence="4">Melibiase</fullName>
    </submittedName>
</protein>
<organism evidence="4 5">
    <name type="scientific">Butyrivibrio hungatei</name>
    <dbReference type="NCBI Taxonomy" id="185008"/>
    <lineage>
        <taxon>Bacteria</taxon>
        <taxon>Bacillati</taxon>
        <taxon>Bacillota</taxon>
        <taxon>Clostridia</taxon>
        <taxon>Lachnospirales</taxon>
        <taxon>Lachnospiraceae</taxon>
        <taxon>Butyrivibrio</taxon>
    </lineage>
</organism>
<evidence type="ECO:0000256" key="2">
    <source>
        <dbReference type="ARBA" id="ARBA00023295"/>
    </source>
</evidence>
<proteinExistence type="predicted"/>
<dbReference type="Pfam" id="PF02065">
    <property type="entry name" value="Melibiase"/>
    <property type="match status" value="1"/>
</dbReference>
<reference evidence="5" key="1">
    <citation type="submission" date="2016-10" db="EMBL/GenBank/DDBJ databases">
        <authorList>
            <person name="Varghese N."/>
            <person name="Submissions S."/>
        </authorList>
    </citation>
    <scope>NUCLEOTIDE SEQUENCE [LARGE SCALE GENOMIC DNA]</scope>
    <source>
        <strain evidence="5">XBD2006</strain>
    </source>
</reference>
<dbReference type="Gene3D" id="3.20.20.70">
    <property type="entry name" value="Aldolase class I"/>
    <property type="match status" value="1"/>
</dbReference>
<dbReference type="InterPro" id="IPR013780">
    <property type="entry name" value="Glyco_hydro_b"/>
</dbReference>
<dbReference type="Gene3D" id="2.60.40.1180">
    <property type="entry name" value="Golgi alpha-mannosidase II"/>
    <property type="match status" value="1"/>
</dbReference>
<evidence type="ECO:0000256" key="1">
    <source>
        <dbReference type="ARBA" id="ARBA00022801"/>
    </source>
</evidence>
<evidence type="ECO:0000259" key="3">
    <source>
        <dbReference type="Pfam" id="PF16874"/>
    </source>
</evidence>
<dbReference type="InterPro" id="IPR017853">
    <property type="entry name" value="GH"/>
</dbReference>
<dbReference type="Proteomes" id="UP000183047">
    <property type="component" value="Unassembled WGS sequence"/>
</dbReference>
<sequence>MLYPISAIGSHVAKSPNDISGREVSFESRAVAAMFGTFGYELDVTKLSEDELKQIPKQIARYKSIRRLILDGEYYRIASYRENKEYDAYMIVSEDKKEAFMIYMQVLSKAFSRSRLLRLEGLDSDMKYDVNGKVYDGDVLMNAGLLIPGSNDFEAQFIKITAV</sequence>
<dbReference type="AlphaFoldDB" id="A0A1G5AG20"/>
<keyword evidence="1" id="KW-0378">Hydrolase</keyword>